<dbReference type="Gene3D" id="2.10.25.10">
    <property type="entry name" value="Laminin"/>
    <property type="match status" value="1"/>
</dbReference>
<keyword evidence="3 10" id="KW-0812">Transmembrane</keyword>
<evidence type="ECO:0000256" key="2">
    <source>
        <dbReference type="ARBA" id="ARBA00022536"/>
    </source>
</evidence>
<dbReference type="Proteomes" id="UP000515159">
    <property type="component" value="Chromosome 1"/>
</dbReference>
<dbReference type="GO" id="GO:0005154">
    <property type="term" value="F:epidermal growth factor receptor binding"/>
    <property type="evidence" value="ECO:0007669"/>
    <property type="project" value="TreeGrafter"/>
</dbReference>
<keyword evidence="12" id="KW-1185">Reference proteome</keyword>
<evidence type="ECO:0000313" key="12">
    <source>
        <dbReference type="Proteomes" id="UP000515159"/>
    </source>
</evidence>
<evidence type="ECO:0000313" key="13">
    <source>
        <dbReference type="RefSeq" id="XP_033796256.1"/>
    </source>
</evidence>
<dbReference type="GO" id="GO:0007173">
    <property type="term" value="P:epidermal growth factor receptor signaling pathway"/>
    <property type="evidence" value="ECO:0007669"/>
    <property type="project" value="TreeGrafter"/>
</dbReference>
<keyword evidence="8" id="KW-0325">Glycoprotein</keyword>
<dbReference type="GO" id="GO:0016020">
    <property type="term" value="C:membrane"/>
    <property type="evidence" value="ECO:0007669"/>
    <property type="project" value="UniProtKB-SubCell"/>
</dbReference>
<keyword evidence="6 10" id="KW-0472">Membrane</keyword>
<dbReference type="PROSITE" id="PS01186">
    <property type="entry name" value="EGF_2"/>
    <property type="match status" value="1"/>
</dbReference>
<dbReference type="SUPFAM" id="SSF57196">
    <property type="entry name" value="EGF/Laminin"/>
    <property type="match status" value="1"/>
</dbReference>
<dbReference type="CTD" id="255324"/>
<feature type="domain" description="EGF-like" evidence="11">
    <location>
        <begin position="52"/>
        <end position="92"/>
    </location>
</feature>
<dbReference type="RefSeq" id="XP_033796256.1">
    <property type="nucleotide sequence ID" value="XM_033940365.1"/>
</dbReference>
<dbReference type="FunCoup" id="A0A6P8RAK2">
    <property type="interactions" value="13"/>
</dbReference>
<feature type="disulfide bond" evidence="9">
    <location>
        <begin position="82"/>
        <end position="91"/>
    </location>
</feature>
<name>A0A6P8RAK2_GEOSA</name>
<proteinExistence type="predicted"/>
<evidence type="ECO:0000256" key="5">
    <source>
        <dbReference type="ARBA" id="ARBA00023030"/>
    </source>
</evidence>
<evidence type="ECO:0000256" key="6">
    <source>
        <dbReference type="ARBA" id="ARBA00023136"/>
    </source>
</evidence>
<keyword evidence="2 9" id="KW-0245">EGF-like domain</keyword>
<dbReference type="GO" id="GO:0008284">
    <property type="term" value="P:positive regulation of cell population proliferation"/>
    <property type="evidence" value="ECO:0007669"/>
    <property type="project" value="TreeGrafter"/>
</dbReference>
<accession>A0A6P8RAK2</accession>
<evidence type="ECO:0000256" key="4">
    <source>
        <dbReference type="ARBA" id="ARBA00022989"/>
    </source>
</evidence>
<dbReference type="KEGG" id="gsh:117358737"/>
<dbReference type="PRINTS" id="PR00009">
    <property type="entry name" value="EGFTGF"/>
</dbReference>
<evidence type="ECO:0000256" key="3">
    <source>
        <dbReference type="ARBA" id="ARBA00022692"/>
    </source>
</evidence>
<dbReference type="PANTHER" id="PTHR10740">
    <property type="entry name" value="TRANSFORMING GROWTH FACTOR ALPHA"/>
    <property type="match status" value="1"/>
</dbReference>
<dbReference type="PROSITE" id="PS50026">
    <property type="entry name" value="EGF_3"/>
    <property type="match status" value="1"/>
</dbReference>
<evidence type="ECO:0000259" key="11">
    <source>
        <dbReference type="PROSITE" id="PS50026"/>
    </source>
</evidence>
<evidence type="ECO:0000256" key="10">
    <source>
        <dbReference type="SAM" id="Phobius"/>
    </source>
</evidence>
<evidence type="ECO:0000256" key="9">
    <source>
        <dbReference type="PROSITE-ProRule" id="PRU00076"/>
    </source>
</evidence>
<dbReference type="AlphaFoldDB" id="A0A6P8RAK2"/>
<evidence type="ECO:0000256" key="8">
    <source>
        <dbReference type="ARBA" id="ARBA00023180"/>
    </source>
</evidence>
<feature type="transmembrane region" description="Helical" evidence="10">
    <location>
        <begin position="107"/>
        <end position="129"/>
    </location>
</feature>
<dbReference type="PANTHER" id="PTHR10740:SF10">
    <property type="entry name" value="EPIGEN"/>
    <property type="match status" value="1"/>
</dbReference>
<gene>
    <name evidence="13" type="primary">EPGN</name>
</gene>
<reference evidence="13" key="1">
    <citation type="submission" date="2025-08" db="UniProtKB">
        <authorList>
            <consortium name="RefSeq"/>
        </authorList>
    </citation>
    <scope>IDENTIFICATION</scope>
</reference>
<dbReference type="InParanoid" id="A0A6P8RAK2"/>
<keyword evidence="5" id="KW-0339">Growth factor</keyword>
<dbReference type="InterPro" id="IPR000742">
    <property type="entry name" value="EGF"/>
</dbReference>
<keyword evidence="7 9" id="KW-1015">Disulfide bond</keyword>
<dbReference type="OrthoDB" id="9411915at2759"/>
<comment type="caution">
    <text evidence="9">Lacks conserved residue(s) required for the propagation of feature annotation.</text>
</comment>
<evidence type="ECO:0000256" key="7">
    <source>
        <dbReference type="ARBA" id="ARBA00023157"/>
    </source>
</evidence>
<evidence type="ECO:0000256" key="1">
    <source>
        <dbReference type="ARBA" id="ARBA00004479"/>
    </source>
</evidence>
<protein>
    <submittedName>
        <fullName evidence="13">Epigen isoform X1</fullName>
    </submittedName>
</protein>
<keyword evidence="4 10" id="KW-1133">Transmembrane helix</keyword>
<dbReference type="GeneID" id="117358737"/>
<dbReference type="GO" id="GO:0045840">
    <property type="term" value="P:positive regulation of mitotic nuclear division"/>
    <property type="evidence" value="ECO:0007669"/>
    <property type="project" value="TreeGrafter"/>
</dbReference>
<organism evidence="12 13">
    <name type="scientific">Geotrypetes seraphini</name>
    <name type="common">Gaboon caecilian</name>
    <name type="synonym">Caecilia seraphini</name>
    <dbReference type="NCBI Taxonomy" id="260995"/>
    <lineage>
        <taxon>Eukaryota</taxon>
        <taxon>Metazoa</taxon>
        <taxon>Chordata</taxon>
        <taxon>Craniata</taxon>
        <taxon>Vertebrata</taxon>
        <taxon>Euteleostomi</taxon>
        <taxon>Amphibia</taxon>
        <taxon>Gymnophiona</taxon>
        <taxon>Geotrypetes</taxon>
    </lineage>
</organism>
<sequence>MIRTTKSLDNKALIAFSEEAAITVAPSSIVLRSNRTMSNAKDKTKGSMDHKVVIPCLEEHQSYCIHGLCSFHKDLSLRICRCFSGYTGERCEHLTLNLHSTDSRVNYIAVGVGVGLLISGIIAFIYCIVQMRCLKSKSPYKICSRERTLER</sequence>
<comment type="subcellular location">
    <subcellularLocation>
        <location evidence="1">Membrane</location>
        <topology evidence="1">Single-pass type I membrane protein</topology>
    </subcellularLocation>
</comment>
<dbReference type="GO" id="GO:0008083">
    <property type="term" value="F:growth factor activity"/>
    <property type="evidence" value="ECO:0007669"/>
    <property type="project" value="UniProtKB-KW"/>
</dbReference>
<dbReference type="PROSITE" id="PS00022">
    <property type="entry name" value="EGF_1"/>
    <property type="match status" value="1"/>
</dbReference>
<dbReference type="GO" id="GO:0005615">
    <property type="term" value="C:extracellular space"/>
    <property type="evidence" value="ECO:0007669"/>
    <property type="project" value="TreeGrafter"/>
</dbReference>